<name>A0AAD9HH73_9PEZI</name>
<keyword evidence="3" id="KW-1185">Reference proteome</keyword>
<evidence type="ECO:0000313" key="3">
    <source>
        <dbReference type="Proteomes" id="UP001232148"/>
    </source>
</evidence>
<comment type="caution">
    <text evidence="2">The sequence shown here is derived from an EMBL/GenBank/DDBJ whole genome shotgun (WGS) entry which is preliminary data.</text>
</comment>
<accession>A0AAD9HH73</accession>
<gene>
    <name evidence="2" type="ORF">LX32DRAFT_384385</name>
</gene>
<keyword evidence="1" id="KW-1133">Transmembrane helix</keyword>
<proteinExistence type="predicted"/>
<sequence>MSRQARDRLSYVWSTMVAFGSIVARWCLARSFRGWRVLRPCETWPAKGAADGTGYYYYEGLSRAET</sequence>
<organism evidence="2 3">
    <name type="scientific">Colletotrichum zoysiae</name>
    <dbReference type="NCBI Taxonomy" id="1216348"/>
    <lineage>
        <taxon>Eukaryota</taxon>
        <taxon>Fungi</taxon>
        <taxon>Dikarya</taxon>
        <taxon>Ascomycota</taxon>
        <taxon>Pezizomycotina</taxon>
        <taxon>Sordariomycetes</taxon>
        <taxon>Hypocreomycetidae</taxon>
        <taxon>Glomerellales</taxon>
        <taxon>Glomerellaceae</taxon>
        <taxon>Colletotrichum</taxon>
        <taxon>Colletotrichum graminicola species complex</taxon>
    </lineage>
</organism>
<feature type="transmembrane region" description="Helical" evidence="1">
    <location>
        <begin position="12"/>
        <end position="29"/>
    </location>
</feature>
<keyword evidence="1" id="KW-0812">Transmembrane</keyword>
<reference evidence="2" key="1">
    <citation type="submission" date="2021-06" db="EMBL/GenBank/DDBJ databases">
        <title>Comparative genomics, transcriptomics and evolutionary studies reveal genomic signatures of adaptation to plant cell wall in hemibiotrophic fungi.</title>
        <authorList>
            <consortium name="DOE Joint Genome Institute"/>
            <person name="Baroncelli R."/>
            <person name="Diaz J.F."/>
            <person name="Benocci T."/>
            <person name="Peng M."/>
            <person name="Battaglia E."/>
            <person name="Haridas S."/>
            <person name="Andreopoulos W."/>
            <person name="Labutti K."/>
            <person name="Pangilinan J."/>
            <person name="Floch G.L."/>
            <person name="Makela M.R."/>
            <person name="Henrissat B."/>
            <person name="Grigoriev I.V."/>
            <person name="Crouch J.A."/>
            <person name="De Vries R.P."/>
            <person name="Sukno S.A."/>
            <person name="Thon M.R."/>
        </authorList>
    </citation>
    <scope>NUCLEOTIDE SEQUENCE</scope>
    <source>
        <strain evidence="2">MAFF235873</strain>
    </source>
</reference>
<dbReference type="AlphaFoldDB" id="A0AAD9HH73"/>
<keyword evidence="1" id="KW-0472">Membrane</keyword>
<protein>
    <submittedName>
        <fullName evidence="2">Uncharacterized protein</fullName>
    </submittedName>
</protein>
<dbReference type="Proteomes" id="UP001232148">
    <property type="component" value="Unassembled WGS sequence"/>
</dbReference>
<evidence type="ECO:0000313" key="2">
    <source>
        <dbReference type="EMBL" id="KAK2028855.1"/>
    </source>
</evidence>
<evidence type="ECO:0000256" key="1">
    <source>
        <dbReference type="SAM" id="Phobius"/>
    </source>
</evidence>
<dbReference type="EMBL" id="MU842872">
    <property type="protein sequence ID" value="KAK2028855.1"/>
    <property type="molecule type" value="Genomic_DNA"/>
</dbReference>